<evidence type="ECO:0000313" key="3">
    <source>
        <dbReference type="EMBL" id="TWP47398.1"/>
    </source>
</evidence>
<feature type="region of interest" description="Disordered" evidence="1">
    <location>
        <begin position="122"/>
        <end position="141"/>
    </location>
</feature>
<dbReference type="PANTHER" id="PTHR14136">
    <property type="entry name" value="BTB_POZ DOMAIN-CONTAINING PROTEIN KCTD9"/>
    <property type="match status" value="1"/>
</dbReference>
<evidence type="ECO:0000256" key="1">
    <source>
        <dbReference type="SAM" id="MobiDB-lite"/>
    </source>
</evidence>
<keyword evidence="2" id="KW-0472">Membrane</keyword>
<keyword evidence="2" id="KW-1133">Transmembrane helix</keyword>
<proteinExistence type="predicted"/>
<reference evidence="3 4" key="1">
    <citation type="submission" date="2019-07" db="EMBL/GenBank/DDBJ databases">
        <title>Lentzea xizangensis sp. nov., isolated from Qinghai-Tibetan Plateau Soils.</title>
        <authorList>
            <person name="Huang J."/>
        </authorList>
    </citation>
    <scope>NUCLEOTIDE SEQUENCE [LARGE SCALE GENOMIC DNA]</scope>
    <source>
        <strain evidence="3 4">FXJ1.1311</strain>
    </source>
</reference>
<dbReference type="Gene3D" id="2.160.20.80">
    <property type="entry name" value="E3 ubiquitin-protein ligase SopA"/>
    <property type="match status" value="1"/>
</dbReference>
<evidence type="ECO:0000256" key="2">
    <source>
        <dbReference type="SAM" id="Phobius"/>
    </source>
</evidence>
<organism evidence="3 4">
    <name type="scientific">Lentzea tibetensis</name>
    <dbReference type="NCBI Taxonomy" id="2591470"/>
    <lineage>
        <taxon>Bacteria</taxon>
        <taxon>Bacillati</taxon>
        <taxon>Actinomycetota</taxon>
        <taxon>Actinomycetes</taxon>
        <taxon>Pseudonocardiales</taxon>
        <taxon>Pseudonocardiaceae</taxon>
        <taxon>Lentzea</taxon>
    </lineage>
</organism>
<dbReference type="Proteomes" id="UP000316639">
    <property type="component" value="Unassembled WGS sequence"/>
</dbReference>
<keyword evidence="2" id="KW-0812">Transmembrane</keyword>
<dbReference type="SUPFAM" id="SSF141571">
    <property type="entry name" value="Pentapeptide repeat-like"/>
    <property type="match status" value="1"/>
</dbReference>
<comment type="caution">
    <text evidence="3">The sequence shown here is derived from an EMBL/GenBank/DDBJ whole genome shotgun (WGS) entry which is preliminary data.</text>
</comment>
<sequence>MLWRAPSLLVNQDLLRDHRLGPEHRLIAEHNARLIVISIGGALVVVTGLLYTARNYRLAHRGQVTERFTKALERLGSDELYVRIGGVHALEHVMRDSPEHHGDVVEVLVAFVRGRAPRRRDEPVDQRQWMHPPIGTDTPKLSREPAADVQAALTALAQRPKRANQERGELDFHDLHLFGVNLHDADLRDANLQGAVLVGANLRCADLRGAVFWDAELHLANLDDARLQNAWLSRAGLQGASLEGAQLQGATLRNAELQGAVLRGAQLQNAVLEHALLQSACLDGAQLQEALLDGAQLQGARLESVQLQGASLSGAQLQGANLRNTTLTAEQLGSVDIDQRTLLSHRRVDTADS</sequence>
<dbReference type="InterPro" id="IPR051082">
    <property type="entry name" value="Pentapeptide-BTB/POZ_domain"/>
</dbReference>
<dbReference type="OrthoDB" id="4563217at2"/>
<dbReference type="AlphaFoldDB" id="A0A563EKB0"/>
<gene>
    <name evidence="3" type="ORF">FKR81_32295</name>
</gene>
<keyword evidence="4" id="KW-1185">Reference proteome</keyword>
<dbReference type="Pfam" id="PF00805">
    <property type="entry name" value="Pentapeptide"/>
    <property type="match status" value="3"/>
</dbReference>
<dbReference type="InterPro" id="IPR001646">
    <property type="entry name" value="5peptide_repeat"/>
</dbReference>
<feature type="transmembrane region" description="Helical" evidence="2">
    <location>
        <begin position="32"/>
        <end position="53"/>
    </location>
</feature>
<accession>A0A563EKB0</accession>
<dbReference type="PANTHER" id="PTHR14136:SF17">
    <property type="entry name" value="BTB_POZ DOMAIN-CONTAINING PROTEIN KCTD9"/>
    <property type="match status" value="1"/>
</dbReference>
<name>A0A563EKB0_9PSEU</name>
<evidence type="ECO:0000313" key="4">
    <source>
        <dbReference type="Proteomes" id="UP000316639"/>
    </source>
</evidence>
<protein>
    <submittedName>
        <fullName evidence="3">Pentapeptide repeat-containing protein</fullName>
    </submittedName>
</protein>
<dbReference type="EMBL" id="VOBR01000026">
    <property type="protein sequence ID" value="TWP47398.1"/>
    <property type="molecule type" value="Genomic_DNA"/>
</dbReference>